<dbReference type="KEGG" id="mcn:Mcup_0521"/>
<dbReference type="AlphaFoldDB" id="F4G0K9"/>
<proteinExistence type="predicted"/>
<sequence>MSEKEPSVNLETSQESKASPRSKLMEAILVLLHARPLRTSEISSNLGYETKYVSSYLSYWKRKGLMYQEGGRWYLTPQGESLAASIIDSYSNSRFKEMLVIAKQMLGEQVKGSMNNKNRQSNQKEDESVLSFIESKTKSKVNKSQKLDPTVCLSDISEKLDKDERDILFFLLERYKQWGSTYVYIDQLQDEYKADSAWLFRVLRGLQTKKILYLYNDPKLGFRIGFSQNVKRKLDSC</sequence>
<name>F4G0K9_METCR</name>
<evidence type="ECO:0000313" key="1">
    <source>
        <dbReference type="EMBL" id="AEB94628.1"/>
    </source>
</evidence>
<evidence type="ECO:0008006" key="3">
    <source>
        <dbReference type="Google" id="ProtNLM"/>
    </source>
</evidence>
<dbReference type="PATRIC" id="fig|1006006.8.peg.521"/>
<dbReference type="Proteomes" id="UP000007812">
    <property type="component" value="Chromosome"/>
</dbReference>
<dbReference type="eggNOG" id="arCOG04268">
    <property type="taxonomic scope" value="Archaea"/>
</dbReference>
<dbReference type="OrthoDB" id="15130at2157"/>
<protein>
    <recommendedName>
        <fullName evidence="3">Replication initiator protein WhiP</fullName>
    </recommendedName>
</protein>
<dbReference type="SUPFAM" id="SSF46785">
    <property type="entry name" value="Winged helix' DNA-binding domain"/>
    <property type="match status" value="1"/>
</dbReference>
<keyword evidence="2" id="KW-1185">Reference proteome</keyword>
<dbReference type="HOGENOM" id="CLU_1109465_0_0_2"/>
<dbReference type="EMBL" id="CP002656">
    <property type="protein sequence ID" value="AEB94628.1"/>
    <property type="molecule type" value="Genomic_DNA"/>
</dbReference>
<evidence type="ECO:0000313" key="2">
    <source>
        <dbReference type="Proteomes" id="UP000007812"/>
    </source>
</evidence>
<organism evidence="1 2">
    <name type="scientific">Metallosphaera cuprina (strain Ar-4)</name>
    <dbReference type="NCBI Taxonomy" id="1006006"/>
    <lineage>
        <taxon>Archaea</taxon>
        <taxon>Thermoproteota</taxon>
        <taxon>Thermoprotei</taxon>
        <taxon>Sulfolobales</taxon>
        <taxon>Sulfolobaceae</taxon>
        <taxon>Metallosphaera</taxon>
    </lineage>
</organism>
<accession>F4G0K9</accession>
<dbReference type="InterPro" id="IPR036390">
    <property type="entry name" value="WH_DNA-bd_sf"/>
</dbReference>
<reference evidence="1 2" key="1">
    <citation type="journal article" date="2011" name="J. Bacteriol.">
        <title>Complete genome sequence of Metallosphaera cuprina, a metal sulfide-oxidizing archaeon from a hot spring.</title>
        <authorList>
            <person name="Liu L.J."/>
            <person name="You X.Y."/>
            <person name="Zheng H."/>
            <person name="Wang S."/>
            <person name="Jiang C.Y."/>
            <person name="Liu S.J."/>
        </authorList>
    </citation>
    <scope>NUCLEOTIDE SEQUENCE [LARGE SCALE GENOMIC DNA]</scope>
    <source>
        <strain evidence="1 2">Ar-4</strain>
    </source>
</reference>
<dbReference type="STRING" id="1006006.Mcup_0521"/>
<gene>
    <name evidence="1" type="ordered locus">Mcup_0521</name>
</gene>